<dbReference type="PROSITE" id="PS50801">
    <property type="entry name" value="STAS"/>
    <property type="match status" value="1"/>
</dbReference>
<dbReference type="CDD" id="cd07043">
    <property type="entry name" value="STAS_anti-anti-sigma_factors"/>
    <property type="match status" value="1"/>
</dbReference>
<keyword evidence="3" id="KW-1185">Reference proteome</keyword>
<gene>
    <name evidence="2" type="ORF">IE877_07300</name>
</gene>
<accession>A0ABR9CYU6</accession>
<protein>
    <submittedName>
        <fullName evidence="2">STAS domain-containing protein</fullName>
    </submittedName>
</protein>
<dbReference type="SUPFAM" id="SSF52091">
    <property type="entry name" value="SpoIIaa-like"/>
    <property type="match status" value="1"/>
</dbReference>
<dbReference type="PANTHER" id="PTHR33495:SF15">
    <property type="entry name" value="STAS DOMAIN-CONTAINING PROTEIN"/>
    <property type="match status" value="1"/>
</dbReference>
<dbReference type="PANTHER" id="PTHR33495">
    <property type="entry name" value="ANTI-SIGMA FACTOR ANTAGONIST TM_1081-RELATED-RELATED"/>
    <property type="match status" value="1"/>
</dbReference>
<dbReference type="InterPro" id="IPR036513">
    <property type="entry name" value="STAS_dom_sf"/>
</dbReference>
<reference evidence="2 3" key="1">
    <citation type="submission" date="2020-09" db="EMBL/GenBank/DDBJ databases">
        <title>Methylomonas albis sp. nov. and Methylomonas fluvii sp. nov.: Two cold-adapted methanotrophs from the River Elbe and an amended description of Methylovulum psychrotolerans strain Eb1.</title>
        <authorList>
            <person name="Bussmann I.K."/>
            <person name="Klings K.-W."/>
            <person name="Warnstedt J."/>
            <person name="Hoppert M."/>
            <person name="Saborowski A."/>
            <person name="Horn F."/>
            <person name="Liebner S."/>
        </authorList>
    </citation>
    <scope>NUCLEOTIDE SEQUENCE [LARGE SCALE GENOMIC DNA]</scope>
    <source>
        <strain evidence="2 3">EbA</strain>
    </source>
</reference>
<dbReference type="Pfam" id="PF01740">
    <property type="entry name" value="STAS"/>
    <property type="match status" value="1"/>
</dbReference>
<dbReference type="RefSeq" id="WP_192374035.1">
    <property type="nucleotide sequence ID" value="NZ_CAJHIV010000001.1"/>
</dbReference>
<evidence type="ECO:0000259" key="1">
    <source>
        <dbReference type="PROSITE" id="PS50801"/>
    </source>
</evidence>
<comment type="caution">
    <text evidence="2">The sequence shown here is derived from an EMBL/GenBank/DDBJ whole genome shotgun (WGS) entry which is preliminary data.</text>
</comment>
<dbReference type="InterPro" id="IPR002645">
    <property type="entry name" value="STAS_dom"/>
</dbReference>
<evidence type="ECO:0000313" key="2">
    <source>
        <dbReference type="EMBL" id="MBD9355686.1"/>
    </source>
</evidence>
<evidence type="ECO:0000313" key="3">
    <source>
        <dbReference type="Proteomes" id="UP000652176"/>
    </source>
</evidence>
<organism evidence="2 3">
    <name type="scientific">Methylomonas albis</name>
    <dbReference type="NCBI Taxonomy" id="1854563"/>
    <lineage>
        <taxon>Bacteria</taxon>
        <taxon>Pseudomonadati</taxon>
        <taxon>Pseudomonadota</taxon>
        <taxon>Gammaproteobacteria</taxon>
        <taxon>Methylococcales</taxon>
        <taxon>Methylococcaceae</taxon>
        <taxon>Methylomonas</taxon>
    </lineage>
</organism>
<dbReference type="Proteomes" id="UP000652176">
    <property type="component" value="Unassembled WGS sequence"/>
</dbReference>
<name>A0ABR9CYU6_9GAMM</name>
<sequence>MGIEAKVDAGVLSIRINGRFDFGVHNEFREATKFVDSGIKLVEVDLNGTDYLDSSALGMLLVLRDKVAGDKSAIRIKNSRTEVKKILEIANFDKLFTLS</sequence>
<proteinExistence type="predicted"/>
<dbReference type="Gene3D" id="3.30.750.24">
    <property type="entry name" value="STAS domain"/>
    <property type="match status" value="1"/>
</dbReference>
<feature type="domain" description="STAS" evidence="1">
    <location>
        <begin position="1"/>
        <end position="99"/>
    </location>
</feature>
<dbReference type="EMBL" id="JACXSS010000001">
    <property type="protein sequence ID" value="MBD9355686.1"/>
    <property type="molecule type" value="Genomic_DNA"/>
</dbReference>